<dbReference type="OrthoDB" id="1366754at2759"/>
<proteinExistence type="predicted"/>
<comment type="caution">
    <text evidence="2">The sequence shown here is derived from an EMBL/GenBank/DDBJ whole genome shotgun (WGS) entry which is preliminary data.</text>
</comment>
<gene>
    <name evidence="2" type="ORF">M569_16132</name>
</gene>
<dbReference type="GO" id="GO:0009626">
    <property type="term" value="P:plant-type hypersensitive response"/>
    <property type="evidence" value="ECO:0007669"/>
    <property type="project" value="TreeGrafter"/>
</dbReference>
<organism evidence="2 3">
    <name type="scientific">Genlisea aurea</name>
    <dbReference type="NCBI Taxonomy" id="192259"/>
    <lineage>
        <taxon>Eukaryota</taxon>
        <taxon>Viridiplantae</taxon>
        <taxon>Streptophyta</taxon>
        <taxon>Embryophyta</taxon>
        <taxon>Tracheophyta</taxon>
        <taxon>Spermatophyta</taxon>
        <taxon>Magnoliopsida</taxon>
        <taxon>eudicotyledons</taxon>
        <taxon>Gunneridae</taxon>
        <taxon>Pentapetalae</taxon>
        <taxon>asterids</taxon>
        <taxon>lamiids</taxon>
        <taxon>Lamiales</taxon>
        <taxon>Lentibulariaceae</taxon>
        <taxon>Genlisea</taxon>
    </lineage>
</organism>
<dbReference type="GO" id="GO:2000031">
    <property type="term" value="P:regulation of salicylic acid mediated signaling pathway"/>
    <property type="evidence" value="ECO:0007669"/>
    <property type="project" value="InterPro"/>
</dbReference>
<evidence type="ECO:0000313" key="2">
    <source>
        <dbReference type="EMBL" id="EPS58681.1"/>
    </source>
</evidence>
<dbReference type="InterPro" id="IPR044663">
    <property type="entry name" value="CAD1/NSL1-like"/>
</dbReference>
<dbReference type="Proteomes" id="UP000015453">
    <property type="component" value="Unassembled WGS sequence"/>
</dbReference>
<dbReference type="GO" id="GO:0005886">
    <property type="term" value="C:plasma membrane"/>
    <property type="evidence" value="ECO:0007669"/>
    <property type="project" value="TreeGrafter"/>
</dbReference>
<evidence type="ECO:0000313" key="3">
    <source>
        <dbReference type="Proteomes" id="UP000015453"/>
    </source>
</evidence>
<dbReference type="PROSITE" id="PS51412">
    <property type="entry name" value="MACPF_2"/>
    <property type="match status" value="1"/>
</dbReference>
<name>S8C2K1_9LAMI</name>
<feature type="domain" description="MACPF" evidence="1">
    <location>
        <begin position="1"/>
        <end position="157"/>
    </location>
</feature>
<dbReference type="AlphaFoldDB" id="S8C2K1"/>
<keyword evidence="3" id="KW-1185">Reference proteome</keyword>
<accession>S8C2K1</accession>
<evidence type="ECO:0000259" key="1">
    <source>
        <dbReference type="PROSITE" id="PS51412"/>
    </source>
</evidence>
<dbReference type="PANTHER" id="PTHR33199">
    <property type="entry name" value="MACPF DOMAIN-CONTAINING PROTEIN CAD1"/>
    <property type="match status" value="1"/>
</dbReference>
<dbReference type="EMBL" id="AUSU01008992">
    <property type="protein sequence ID" value="EPS58681.1"/>
    <property type="molecule type" value="Genomic_DNA"/>
</dbReference>
<dbReference type="PANTHER" id="PTHR33199:SF4">
    <property type="entry name" value="OS02G0736300 PROTEIN"/>
    <property type="match status" value="1"/>
</dbReference>
<sequence>RYIEKYGTHIVVGLSIGGQDVVVAKQDKCSEIEPSEIKVHLDELGDQLFTGACNFSPKINNESRTKTKKVPEAFNVFDNRRSPLDDYASIAAKDGIRVMCSRRGGDPSAETHCEWLLTVPFMPDAVNHTLIPITSLLKGVPGRGFLSHAVNLYLRCK</sequence>
<protein>
    <recommendedName>
        <fullName evidence="1">MACPF domain-containing protein</fullName>
    </recommendedName>
</protein>
<reference evidence="2 3" key="1">
    <citation type="journal article" date="2013" name="BMC Genomics">
        <title>The miniature genome of a carnivorous plant Genlisea aurea contains a low number of genes and short non-coding sequences.</title>
        <authorList>
            <person name="Leushkin E.V."/>
            <person name="Sutormin R.A."/>
            <person name="Nabieva E.R."/>
            <person name="Penin A.A."/>
            <person name="Kondrashov A.S."/>
            <person name="Logacheva M.D."/>
        </authorList>
    </citation>
    <scope>NUCLEOTIDE SEQUENCE [LARGE SCALE GENOMIC DNA]</scope>
</reference>
<dbReference type="Pfam" id="PF01823">
    <property type="entry name" value="MACPF"/>
    <property type="match status" value="1"/>
</dbReference>
<dbReference type="InterPro" id="IPR020864">
    <property type="entry name" value="MACPF"/>
</dbReference>
<feature type="non-terminal residue" evidence="2">
    <location>
        <position position="157"/>
    </location>
</feature>
<feature type="non-terminal residue" evidence="2">
    <location>
        <position position="1"/>
    </location>
</feature>